<dbReference type="Gene3D" id="2.170.270.10">
    <property type="entry name" value="SET domain"/>
    <property type="match status" value="1"/>
</dbReference>
<dbReference type="EMBL" id="FZQP02000093">
    <property type="protein sequence ID" value="VVC87239.1"/>
    <property type="molecule type" value="Genomic_DNA"/>
</dbReference>
<dbReference type="PANTHER" id="PTHR46455:SF6">
    <property type="entry name" value="RE22408P-RELATED"/>
    <property type="match status" value="1"/>
</dbReference>
<gene>
    <name evidence="2" type="ORF">LSINAPIS_LOCUS897</name>
</gene>
<accession>A0A5E4PMI6</accession>
<evidence type="ECO:0000313" key="3">
    <source>
        <dbReference type="Proteomes" id="UP000324832"/>
    </source>
</evidence>
<keyword evidence="3" id="KW-1185">Reference proteome</keyword>
<dbReference type="InterPro" id="IPR046341">
    <property type="entry name" value="SET_dom_sf"/>
</dbReference>
<feature type="domain" description="SET" evidence="1">
    <location>
        <begin position="1"/>
        <end position="247"/>
    </location>
</feature>
<dbReference type="Pfam" id="PF00856">
    <property type="entry name" value="SET"/>
    <property type="match status" value="1"/>
</dbReference>
<dbReference type="Gene3D" id="1.10.220.160">
    <property type="match status" value="1"/>
</dbReference>
<organism evidence="2 3">
    <name type="scientific">Leptidea sinapis</name>
    <dbReference type="NCBI Taxonomy" id="189913"/>
    <lineage>
        <taxon>Eukaryota</taxon>
        <taxon>Metazoa</taxon>
        <taxon>Ecdysozoa</taxon>
        <taxon>Arthropoda</taxon>
        <taxon>Hexapoda</taxon>
        <taxon>Insecta</taxon>
        <taxon>Pterygota</taxon>
        <taxon>Neoptera</taxon>
        <taxon>Endopterygota</taxon>
        <taxon>Lepidoptera</taxon>
        <taxon>Glossata</taxon>
        <taxon>Ditrysia</taxon>
        <taxon>Papilionoidea</taxon>
        <taxon>Pieridae</taxon>
        <taxon>Dismorphiinae</taxon>
        <taxon>Leptidea</taxon>
    </lineage>
</organism>
<dbReference type="InterPro" id="IPR001214">
    <property type="entry name" value="SET_dom"/>
</dbReference>
<dbReference type="GO" id="GO:0008757">
    <property type="term" value="F:S-adenosylmethionine-dependent methyltransferase activity"/>
    <property type="evidence" value="ECO:0007669"/>
    <property type="project" value="UniProtKB-ARBA"/>
</dbReference>
<dbReference type="GO" id="GO:0008276">
    <property type="term" value="F:protein methyltransferase activity"/>
    <property type="evidence" value="ECO:0007669"/>
    <property type="project" value="UniProtKB-ARBA"/>
</dbReference>
<dbReference type="AlphaFoldDB" id="A0A5E4PMI6"/>
<dbReference type="Proteomes" id="UP000324832">
    <property type="component" value="Unassembled WGS sequence"/>
</dbReference>
<dbReference type="PANTHER" id="PTHR46455">
    <property type="entry name" value="SET AND MYND DOMAIN CONTAINING, ARTHROPOD-SPECIFIC, MEMBER 4, ISOFORM A"/>
    <property type="match status" value="1"/>
</dbReference>
<dbReference type="PROSITE" id="PS50280">
    <property type="entry name" value="SET"/>
    <property type="match status" value="1"/>
</dbReference>
<protein>
    <recommendedName>
        <fullName evidence="1">SET domain-containing protein</fullName>
    </recommendedName>
</protein>
<dbReference type="GO" id="GO:0008170">
    <property type="term" value="F:N-methyltransferase activity"/>
    <property type="evidence" value="ECO:0007669"/>
    <property type="project" value="UniProtKB-ARBA"/>
</dbReference>
<reference evidence="2 3" key="1">
    <citation type="submission" date="2017-07" db="EMBL/GenBank/DDBJ databases">
        <authorList>
            <person name="Talla V."/>
            <person name="Backstrom N."/>
        </authorList>
    </citation>
    <scope>NUCLEOTIDE SEQUENCE [LARGE SCALE GENOMIC DNA]</scope>
</reference>
<dbReference type="SUPFAM" id="SSF82199">
    <property type="entry name" value="SET domain"/>
    <property type="match status" value="1"/>
</dbReference>
<evidence type="ECO:0000313" key="2">
    <source>
        <dbReference type="EMBL" id="VVC87239.1"/>
    </source>
</evidence>
<dbReference type="CDD" id="cd20071">
    <property type="entry name" value="SET_SMYD"/>
    <property type="match status" value="1"/>
</dbReference>
<dbReference type="Gene3D" id="6.10.140.2220">
    <property type="match status" value="1"/>
</dbReference>
<dbReference type="InterPro" id="IPR053010">
    <property type="entry name" value="SET_SmydA-8"/>
</dbReference>
<proteinExistence type="predicted"/>
<name>A0A5E4PMI6_9NEOP</name>
<sequence length="509" mass="57670">METKYEVKHSEVLGRYLVAAKNLRAGEVILSDRPFVLGPSSDSSFVCFNCYRPLINKFFVCKKCAVAPICPGDGCPDELTKWHVQTECDYLREVKLNKGLNPIQMVPNVGSQLPFRAMLRRDKTVKEWEQFMMLETHLDKKRDSSMLDYYENTVKFIDLIGLIKNESDSELVRKICAAIDVNSFEVRGPPIPGIGCAEVLRGVYLQAALLAHDCTPNTQIAINDNNVLVCNATTDIKKGDVIYYNYTDPLKGTAIRQQHLSIGKYFQCTCKRCCDVTELGSFISSALCPACKTGYASKSGDVWECHSCKNKVDDSVLGYKVQCCSDKLASINKKDEKELEEYIRNVSLVLAPSHYLLLDAKQRLAGVLRDAIHREPKPTKKMMRRKLELCRELLAVLEILCTGMNRTKAITMYELHASIQQLGKKLFDAREINAQKYCDELIESEKHLKRSIEMLLIEPGNSPEGELCSRALEEYRILKDTRSKLLENINEEGKVYITEVDDESLNDVD</sequence>
<evidence type="ECO:0000259" key="1">
    <source>
        <dbReference type="PROSITE" id="PS50280"/>
    </source>
</evidence>